<reference evidence="8" key="1">
    <citation type="submission" date="2021-01" db="EMBL/GenBank/DDBJ databases">
        <authorList>
            <person name="Corre E."/>
            <person name="Pelletier E."/>
            <person name="Niang G."/>
            <person name="Scheremetjew M."/>
            <person name="Finn R."/>
            <person name="Kale V."/>
            <person name="Holt S."/>
            <person name="Cochrane G."/>
            <person name="Meng A."/>
            <person name="Brown T."/>
            <person name="Cohen L."/>
        </authorList>
    </citation>
    <scope>NUCLEOTIDE SEQUENCE</scope>
    <source>
        <strain evidence="8">CCMP1510</strain>
    </source>
</reference>
<keyword evidence="5" id="KW-0378">Hydrolase</keyword>
<dbReference type="Pfam" id="PF00450">
    <property type="entry name" value="Peptidase_S10"/>
    <property type="match status" value="1"/>
</dbReference>
<keyword evidence="4 7" id="KW-0732">Signal</keyword>
<protein>
    <recommendedName>
        <fullName evidence="9">Carboxypeptidase</fullName>
    </recommendedName>
</protein>
<keyword evidence="3" id="KW-0645">Protease</keyword>
<feature type="chain" id="PRO_5030906918" description="Carboxypeptidase" evidence="7">
    <location>
        <begin position="18"/>
        <end position="549"/>
    </location>
</feature>
<dbReference type="InterPro" id="IPR001563">
    <property type="entry name" value="Peptidase_S10"/>
</dbReference>
<keyword evidence="6" id="KW-0325">Glycoprotein</keyword>
<dbReference type="GO" id="GO:0004185">
    <property type="term" value="F:serine-type carboxypeptidase activity"/>
    <property type="evidence" value="ECO:0007669"/>
    <property type="project" value="InterPro"/>
</dbReference>
<evidence type="ECO:0000256" key="4">
    <source>
        <dbReference type="ARBA" id="ARBA00022729"/>
    </source>
</evidence>
<evidence type="ECO:0000256" key="3">
    <source>
        <dbReference type="ARBA" id="ARBA00022670"/>
    </source>
</evidence>
<proteinExistence type="inferred from homology"/>
<dbReference type="PANTHER" id="PTHR11802:SF3">
    <property type="entry name" value="RETINOID-INDUCIBLE SERINE CARBOXYPEPTIDASE"/>
    <property type="match status" value="1"/>
</dbReference>
<evidence type="ECO:0000256" key="1">
    <source>
        <dbReference type="ARBA" id="ARBA00009431"/>
    </source>
</evidence>
<keyword evidence="2" id="KW-0121">Carboxypeptidase</keyword>
<evidence type="ECO:0008006" key="9">
    <source>
        <dbReference type="Google" id="ProtNLM"/>
    </source>
</evidence>
<dbReference type="Gene3D" id="3.40.50.1820">
    <property type="entry name" value="alpha/beta hydrolase"/>
    <property type="match status" value="1"/>
</dbReference>
<dbReference type="AlphaFoldDB" id="A0A7S3JYM7"/>
<accession>A0A7S3JYM7</accession>
<evidence type="ECO:0000256" key="6">
    <source>
        <dbReference type="ARBA" id="ARBA00023180"/>
    </source>
</evidence>
<feature type="signal peptide" evidence="7">
    <location>
        <begin position="1"/>
        <end position="17"/>
    </location>
</feature>
<dbReference type="SUPFAM" id="SSF53474">
    <property type="entry name" value="alpha/beta-Hydrolases"/>
    <property type="match status" value="1"/>
</dbReference>
<evidence type="ECO:0000313" key="8">
    <source>
        <dbReference type="EMBL" id="CAE0367782.1"/>
    </source>
</evidence>
<evidence type="ECO:0000256" key="5">
    <source>
        <dbReference type="ARBA" id="ARBA00022801"/>
    </source>
</evidence>
<evidence type="ECO:0000256" key="7">
    <source>
        <dbReference type="SAM" id="SignalP"/>
    </source>
</evidence>
<dbReference type="PRINTS" id="PR00724">
    <property type="entry name" value="CRBOXYPTASEC"/>
</dbReference>
<evidence type="ECO:0000256" key="2">
    <source>
        <dbReference type="ARBA" id="ARBA00022645"/>
    </source>
</evidence>
<comment type="similarity">
    <text evidence="1">Belongs to the peptidase S10 family.</text>
</comment>
<dbReference type="PROSITE" id="PS00560">
    <property type="entry name" value="CARBOXYPEPT_SER_HIS"/>
    <property type="match status" value="1"/>
</dbReference>
<organism evidence="8">
    <name type="scientific">Aureoumbra lagunensis</name>
    <dbReference type="NCBI Taxonomy" id="44058"/>
    <lineage>
        <taxon>Eukaryota</taxon>
        <taxon>Sar</taxon>
        <taxon>Stramenopiles</taxon>
        <taxon>Ochrophyta</taxon>
        <taxon>Pelagophyceae</taxon>
        <taxon>Pelagomonadales</taxon>
        <taxon>Aureoumbra</taxon>
    </lineage>
</organism>
<dbReference type="InterPro" id="IPR033124">
    <property type="entry name" value="Ser_caboxypep_his_AS"/>
</dbReference>
<sequence length="549" mass="62638">MKKFCWLFVFVPWVIKARRVVLWEEYSNNSLVDEERRLDVRKRPSVALPASPLSKDEHLVASLPGLHSWQGGAHWAGMLESEDGGRIFYWFFEMEKKSQDAPWLIWLNGGPGCTSMDGLFLENGPFHAPKKNGDIELRQSSWHKFAHVLYIDQPIGTGFSWSRNNNFCRNDNCIGHHFKQFLRRFAYLHSELVLLKNQKKSIPLFFSGESHAGHYVPLFVHELWQDEIYEWDIRGIALGNAWIEPRYQYDVSRHAFALGLINAQEFQKLKIAETTCQTALDHKQYLSKACWNLLDDALRATAQNNKHHLKANMYDSRDSVRSTAFFPPGHEAVEKWMNLPTIRAALHIDAQAPRFQECANPPYNALKHQDGLGVATALSAILDNKRPSKQQNNRPIRTLFYNGQYDLICNHAGVHRSLGLLPWRGAATFIQKNYKPWRRANGAPPAGYLLETGTLALVLVADAGHMVPMNQPEVAFDMISRFISFALGSYNTLADSFNYNASPKNKFSPEHICIDRCGSLRNLPLVAKKFKRSSGTSSQSYFNATLAFR</sequence>
<dbReference type="GO" id="GO:0006508">
    <property type="term" value="P:proteolysis"/>
    <property type="evidence" value="ECO:0007669"/>
    <property type="project" value="UniProtKB-KW"/>
</dbReference>
<name>A0A7S3JYM7_9STRA</name>
<dbReference type="InterPro" id="IPR029058">
    <property type="entry name" value="AB_hydrolase_fold"/>
</dbReference>
<dbReference type="EMBL" id="HBIJ01012582">
    <property type="protein sequence ID" value="CAE0367782.1"/>
    <property type="molecule type" value="Transcribed_RNA"/>
</dbReference>
<dbReference type="PANTHER" id="PTHR11802">
    <property type="entry name" value="SERINE PROTEASE FAMILY S10 SERINE CARBOXYPEPTIDASE"/>
    <property type="match status" value="1"/>
</dbReference>
<gene>
    <name evidence="8" type="ORF">ALAG00032_LOCUS8539</name>
</gene>